<gene>
    <name evidence="8" type="ORF">COY52_05960</name>
</gene>
<evidence type="ECO:0000256" key="1">
    <source>
        <dbReference type="ARBA" id="ARBA00010398"/>
    </source>
</evidence>
<dbReference type="PANTHER" id="PTHR45833">
    <property type="entry name" value="METHIONINE SYNTHASE"/>
    <property type="match status" value="1"/>
</dbReference>
<keyword evidence="4 8" id="KW-0808">Transferase</keyword>
<dbReference type="Gene3D" id="3.20.20.20">
    <property type="entry name" value="Dihydropteroate synthase-like"/>
    <property type="match status" value="1"/>
</dbReference>
<feature type="domain" description="Pterin-binding" evidence="7">
    <location>
        <begin position="1"/>
        <end position="244"/>
    </location>
</feature>
<dbReference type="GO" id="GO:0031419">
    <property type="term" value="F:cobalamin binding"/>
    <property type="evidence" value="ECO:0007669"/>
    <property type="project" value="UniProtKB-KW"/>
</dbReference>
<dbReference type="EMBL" id="PFMR01000165">
    <property type="protein sequence ID" value="PIZ16817.1"/>
    <property type="molecule type" value="Genomic_DNA"/>
</dbReference>
<dbReference type="NCBIfam" id="NF005719">
    <property type="entry name" value="PRK07535.1"/>
    <property type="match status" value="1"/>
</dbReference>
<reference evidence="9" key="1">
    <citation type="submission" date="2017-09" db="EMBL/GenBank/DDBJ databases">
        <title>Depth-based differentiation of microbial function through sediment-hosted aquifers and enrichment of novel symbionts in the deep terrestrial subsurface.</title>
        <authorList>
            <person name="Probst A.J."/>
            <person name="Ladd B."/>
            <person name="Jarett J.K."/>
            <person name="Geller-Mcgrath D.E."/>
            <person name="Sieber C.M.K."/>
            <person name="Emerson J.B."/>
            <person name="Anantharaman K."/>
            <person name="Thomas B.C."/>
            <person name="Malmstrom R."/>
            <person name="Stieglmeier M."/>
            <person name="Klingl A."/>
            <person name="Woyke T."/>
            <person name="Ryan C.M."/>
            <person name="Banfield J.F."/>
        </authorList>
    </citation>
    <scope>NUCLEOTIDE SEQUENCE [LARGE SCALE GENOMIC DNA]</scope>
</reference>
<dbReference type="GO" id="GO:0032259">
    <property type="term" value="P:methylation"/>
    <property type="evidence" value="ECO:0007669"/>
    <property type="project" value="UniProtKB-KW"/>
</dbReference>
<dbReference type="GO" id="GO:0046653">
    <property type="term" value="P:tetrahydrofolate metabolic process"/>
    <property type="evidence" value="ECO:0007669"/>
    <property type="project" value="TreeGrafter"/>
</dbReference>
<organism evidence="8 9">
    <name type="scientific">Candidatus Desantisbacteria bacterium CG_4_10_14_0_8_um_filter_48_22</name>
    <dbReference type="NCBI Taxonomy" id="1974543"/>
    <lineage>
        <taxon>Bacteria</taxon>
        <taxon>Candidatus Desantisiibacteriota</taxon>
    </lineage>
</organism>
<evidence type="ECO:0000256" key="4">
    <source>
        <dbReference type="ARBA" id="ARBA00022679"/>
    </source>
</evidence>
<sequence length="262" mass="29022">MLIVGERINASRKTILEAIQERNAPFIKDEAKKQVESGAQILDVNAGVRVNTEKEDMVWLVKTVQETIDVPLCIDSPSHEVIEAGLAAHKGKALVNSITLETKRLNNILPLVKKYDSLVVALAMGEKEMPETVEDRINICKEIIDKVDAAGIPLENLYIDPLVHPISTNEKNALTVVESIRKIKENFHVKIIMGLSNISFGLPNRKLINRTFLTMVLAAGMDAALIDPTDKDMMAAVFAAETLLGQDQYCANYLSAFREDKL</sequence>
<evidence type="ECO:0000256" key="5">
    <source>
        <dbReference type="ARBA" id="ARBA00022723"/>
    </source>
</evidence>
<evidence type="ECO:0000256" key="3">
    <source>
        <dbReference type="ARBA" id="ARBA00022628"/>
    </source>
</evidence>
<proteinExistence type="inferred from homology"/>
<dbReference type="InterPro" id="IPR050554">
    <property type="entry name" value="Met_Synthase/Corrinoid"/>
</dbReference>
<comment type="caution">
    <text evidence="8">The sequence shown here is derived from an EMBL/GenBank/DDBJ whole genome shotgun (WGS) entry which is preliminary data.</text>
</comment>
<dbReference type="Proteomes" id="UP000229307">
    <property type="component" value="Unassembled WGS sequence"/>
</dbReference>
<evidence type="ECO:0000313" key="8">
    <source>
        <dbReference type="EMBL" id="PIZ16817.1"/>
    </source>
</evidence>
<dbReference type="Pfam" id="PF00809">
    <property type="entry name" value="Pterin_bind"/>
    <property type="match status" value="1"/>
</dbReference>
<keyword evidence="3" id="KW-0846">Cobalamin</keyword>
<dbReference type="GO" id="GO:0050667">
    <property type="term" value="P:homocysteine metabolic process"/>
    <property type="evidence" value="ECO:0007669"/>
    <property type="project" value="TreeGrafter"/>
</dbReference>
<keyword evidence="6" id="KW-0170">Cobalt</keyword>
<dbReference type="GO" id="GO:0008705">
    <property type="term" value="F:methionine synthase activity"/>
    <property type="evidence" value="ECO:0007669"/>
    <property type="project" value="TreeGrafter"/>
</dbReference>
<dbReference type="PANTHER" id="PTHR45833:SF1">
    <property type="entry name" value="METHIONINE SYNTHASE"/>
    <property type="match status" value="1"/>
</dbReference>
<dbReference type="GO" id="GO:0005829">
    <property type="term" value="C:cytosol"/>
    <property type="evidence" value="ECO:0007669"/>
    <property type="project" value="TreeGrafter"/>
</dbReference>
<dbReference type="PROSITE" id="PS50972">
    <property type="entry name" value="PTERIN_BINDING"/>
    <property type="match status" value="1"/>
</dbReference>
<accession>A0A2M7SB99</accession>
<evidence type="ECO:0000313" key="9">
    <source>
        <dbReference type="Proteomes" id="UP000229307"/>
    </source>
</evidence>
<dbReference type="GO" id="GO:0046872">
    <property type="term" value="F:metal ion binding"/>
    <property type="evidence" value="ECO:0007669"/>
    <property type="project" value="UniProtKB-KW"/>
</dbReference>
<protein>
    <submittedName>
        <fullName evidence="8">Methyltetrahydrofolate--corrinoid methyltransferase</fullName>
    </submittedName>
</protein>
<evidence type="ECO:0000256" key="2">
    <source>
        <dbReference type="ARBA" id="ARBA00022603"/>
    </source>
</evidence>
<evidence type="ECO:0000256" key="6">
    <source>
        <dbReference type="ARBA" id="ARBA00023285"/>
    </source>
</evidence>
<dbReference type="InterPro" id="IPR011005">
    <property type="entry name" value="Dihydropteroate_synth-like_sf"/>
</dbReference>
<keyword evidence="2 8" id="KW-0489">Methyltransferase</keyword>
<name>A0A2M7SB99_9BACT</name>
<dbReference type="SUPFAM" id="SSF51717">
    <property type="entry name" value="Dihydropteroate synthetase-like"/>
    <property type="match status" value="1"/>
</dbReference>
<dbReference type="InterPro" id="IPR000489">
    <property type="entry name" value="Pterin-binding_dom"/>
</dbReference>
<comment type="similarity">
    <text evidence="1">Belongs to the vitamin-B12 dependent methionine synthase family.</text>
</comment>
<keyword evidence="5" id="KW-0479">Metal-binding</keyword>
<evidence type="ECO:0000259" key="7">
    <source>
        <dbReference type="PROSITE" id="PS50972"/>
    </source>
</evidence>
<dbReference type="AlphaFoldDB" id="A0A2M7SB99"/>